<dbReference type="EMBL" id="CP030840">
    <property type="protein sequence ID" value="AXC14033.1"/>
    <property type="molecule type" value="Genomic_DNA"/>
</dbReference>
<sequence length="219" mass="22525">MFAVAELPAGGGPEITLAFAFPVDERASAKSLTLDNLGNVFVLFISPPDFTWQVYEVPARGGGQVVLPPTFSSDGGYMAADAADDLFVGNAPQIEEIPAGASSAVTISAFPTPKHSYAPNVAVNPAGDVFSVLPSGDLVKLHRSQPPQLSFPETAVGTTIPLSISIQNTGNASLSLSSITTSGPFATMWSTSSDCTNGSSLPPGRDATSASPSSRNRKP</sequence>
<dbReference type="Proteomes" id="UP000253606">
    <property type="component" value="Chromosome"/>
</dbReference>
<protein>
    <submittedName>
        <fullName evidence="2">Uncharacterized protein</fullName>
    </submittedName>
</protein>
<evidence type="ECO:0000313" key="3">
    <source>
        <dbReference type="Proteomes" id="UP000253606"/>
    </source>
</evidence>
<reference evidence="2 3" key="1">
    <citation type="journal article" date="2018" name="Front. Microbiol.">
        <title>Hydrolytic Capabilities as a Key to Environmental Success: Chitinolytic and Cellulolytic Acidobacteria From Acidic Sub-arctic Soils and Boreal Peatlands.</title>
        <authorList>
            <person name="Belova S.E."/>
            <person name="Ravin N.V."/>
            <person name="Pankratov T.A."/>
            <person name="Rakitin A.L."/>
            <person name="Ivanova A.A."/>
            <person name="Beletsky A.V."/>
            <person name="Mardanov A.V."/>
            <person name="Sinninghe Damste J.S."/>
            <person name="Dedysh S.N."/>
        </authorList>
    </citation>
    <scope>NUCLEOTIDE SEQUENCE [LARGE SCALE GENOMIC DNA]</scope>
    <source>
        <strain evidence="2 3">SBC82</strain>
    </source>
</reference>
<dbReference type="KEGG" id="abas:ACPOL_4767"/>
<dbReference type="AlphaFoldDB" id="A0A2Z5G4A5"/>
<proteinExistence type="predicted"/>
<gene>
    <name evidence="2" type="ORF">ACPOL_4767</name>
</gene>
<name>A0A2Z5G4A5_9BACT</name>
<organism evidence="2 3">
    <name type="scientific">Acidisarcina polymorpha</name>
    <dbReference type="NCBI Taxonomy" id="2211140"/>
    <lineage>
        <taxon>Bacteria</taxon>
        <taxon>Pseudomonadati</taxon>
        <taxon>Acidobacteriota</taxon>
        <taxon>Terriglobia</taxon>
        <taxon>Terriglobales</taxon>
        <taxon>Acidobacteriaceae</taxon>
        <taxon>Acidisarcina</taxon>
    </lineage>
</organism>
<dbReference type="Gene3D" id="2.60.40.10">
    <property type="entry name" value="Immunoglobulins"/>
    <property type="match status" value="1"/>
</dbReference>
<accession>A0A2Z5G4A5</accession>
<evidence type="ECO:0000256" key="1">
    <source>
        <dbReference type="SAM" id="MobiDB-lite"/>
    </source>
</evidence>
<evidence type="ECO:0000313" key="2">
    <source>
        <dbReference type="EMBL" id="AXC14033.1"/>
    </source>
</evidence>
<dbReference type="InterPro" id="IPR013783">
    <property type="entry name" value="Ig-like_fold"/>
</dbReference>
<keyword evidence="3" id="KW-1185">Reference proteome</keyword>
<feature type="region of interest" description="Disordered" evidence="1">
    <location>
        <begin position="192"/>
        <end position="219"/>
    </location>
</feature>
<feature type="compositionally biased region" description="Polar residues" evidence="1">
    <location>
        <begin position="208"/>
        <end position="219"/>
    </location>
</feature>